<accession>A0A6P7T818</accession>
<evidence type="ECO:0000313" key="3">
    <source>
        <dbReference type="RefSeq" id="XP_029645961.1"/>
    </source>
</evidence>
<keyword evidence="3" id="KW-0969">Cilium</keyword>
<dbReference type="AlphaFoldDB" id="A0A6P7T818"/>
<keyword evidence="3" id="KW-0282">Flagellum</keyword>
<dbReference type="PANTHER" id="PTHR13238">
    <property type="entry name" value="PROTEIN C21ORF59"/>
    <property type="match status" value="1"/>
</dbReference>
<dbReference type="RefSeq" id="XP_029645961.1">
    <property type="nucleotide sequence ID" value="XM_029790101.2"/>
</dbReference>
<name>A0A6P7T818_9MOLL</name>
<dbReference type="Proteomes" id="UP000515154">
    <property type="component" value="Linkage group LG15"/>
</dbReference>
<dbReference type="Pfam" id="PF11069">
    <property type="entry name" value="CFAP298"/>
    <property type="match status" value="1"/>
</dbReference>
<gene>
    <name evidence="3" type="primary">LOC115219820</name>
</gene>
<dbReference type="KEGG" id="osn:115219820"/>
<comment type="similarity">
    <text evidence="1">Belongs to the CFAP298 family.</text>
</comment>
<organism evidence="2 3">
    <name type="scientific">Octopus sinensis</name>
    <name type="common">East Asian common octopus</name>
    <dbReference type="NCBI Taxonomy" id="2607531"/>
    <lineage>
        <taxon>Eukaryota</taxon>
        <taxon>Metazoa</taxon>
        <taxon>Spiralia</taxon>
        <taxon>Lophotrochozoa</taxon>
        <taxon>Mollusca</taxon>
        <taxon>Cephalopoda</taxon>
        <taxon>Coleoidea</taxon>
        <taxon>Octopodiformes</taxon>
        <taxon>Octopoda</taxon>
        <taxon>Incirrata</taxon>
        <taxon>Octopodidae</taxon>
        <taxon>Octopus</taxon>
    </lineage>
</organism>
<dbReference type="PANTHER" id="PTHR13238:SF0">
    <property type="entry name" value="CILIA- AND FLAGELLA-ASSOCIATED PROTEIN 298"/>
    <property type="match status" value="1"/>
</dbReference>
<keyword evidence="3" id="KW-0966">Cell projection</keyword>
<proteinExistence type="inferred from homology"/>
<keyword evidence="2" id="KW-1185">Reference proteome</keyword>
<protein>
    <submittedName>
        <fullName evidence="3">Cilia- and flagella-associated protein 298</fullName>
    </submittedName>
</protein>
<evidence type="ECO:0000256" key="1">
    <source>
        <dbReference type="ARBA" id="ARBA00009619"/>
    </source>
</evidence>
<dbReference type="GO" id="GO:0003352">
    <property type="term" value="P:regulation of cilium movement"/>
    <property type="evidence" value="ECO:0007669"/>
    <property type="project" value="InterPro"/>
</dbReference>
<dbReference type="InterPro" id="IPR021298">
    <property type="entry name" value="CFAP298"/>
</dbReference>
<reference evidence="3" key="1">
    <citation type="submission" date="2025-08" db="UniProtKB">
        <authorList>
            <consortium name="RefSeq"/>
        </authorList>
    </citation>
    <scope>IDENTIFICATION</scope>
</reference>
<sequence length="287" mass="32429">MVKITVKRNDEPQFLHETTGDTSIDVLITNITTIYNGRLKIERICLELGELAKHGTSLPINMQGLTDEQITELKLIDEWAEKCRPSGGDAFNKDTMGRRNGIAPNEHMAGVLNKSSKEAKDMISKKKIQADICVDQKTVKDALDILRGAVMIVYPMGLPPHDPIRMELENKEQLDGTQASLEVIPVENADLWWAGKQLLRGKKLKDYIGNNEKTKIIAKLQKLGQGAPGREPVVSEQEQKEMMAYYYRKQEAAKKLAADDEDSFLNSEWADNQMLKKKFQGLTNIRY</sequence>
<evidence type="ECO:0000313" key="2">
    <source>
        <dbReference type="Proteomes" id="UP000515154"/>
    </source>
</evidence>